<dbReference type="RefSeq" id="WP_161819664.1">
    <property type="nucleotide sequence ID" value="NZ_JAACJS010000015.1"/>
</dbReference>
<name>A0ABX0A2E7_9BACT</name>
<comment type="caution">
    <text evidence="1">The sequence shown here is derived from an EMBL/GenBank/DDBJ whole genome shotgun (WGS) entry which is preliminary data.</text>
</comment>
<reference evidence="1 2" key="1">
    <citation type="submission" date="2020-01" db="EMBL/GenBank/DDBJ databases">
        <title>Genome analysis.</title>
        <authorList>
            <person name="Wu S."/>
            <person name="Wang G."/>
        </authorList>
    </citation>
    <scope>NUCLEOTIDE SEQUENCE [LARGE SCALE GENOMIC DNA]</scope>
    <source>
        <strain evidence="1 2">SYL130</strain>
    </source>
</reference>
<dbReference type="EMBL" id="JAACJS010000015">
    <property type="protein sequence ID" value="NCI51380.1"/>
    <property type="molecule type" value="Genomic_DNA"/>
</dbReference>
<evidence type="ECO:0000313" key="2">
    <source>
        <dbReference type="Proteomes" id="UP000753802"/>
    </source>
</evidence>
<evidence type="ECO:0000313" key="1">
    <source>
        <dbReference type="EMBL" id="NCI51380.1"/>
    </source>
</evidence>
<sequence length="90" mass="10780">MQKAEFQFSFDRRQYTAHVSMFTPAKTPMVRVWVEAPVKPELPSRKKPRIPEPDVYIYYKHKPGELFWFDSHEGRKRAMAERIANLLLEK</sequence>
<proteinExistence type="predicted"/>
<gene>
    <name evidence="1" type="ORF">GWC95_15735</name>
</gene>
<dbReference type="Proteomes" id="UP000753802">
    <property type="component" value="Unassembled WGS sequence"/>
</dbReference>
<protein>
    <submittedName>
        <fullName evidence="1">Uncharacterized protein</fullName>
    </submittedName>
</protein>
<keyword evidence="2" id="KW-1185">Reference proteome</keyword>
<accession>A0ABX0A2E7</accession>
<organism evidence="1 2">
    <name type="scientific">Sediminibacterium roseum</name>
    <dbReference type="NCBI Taxonomy" id="1978412"/>
    <lineage>
        <taxon>Bacteria</taxon>
        <taxon>Pseudomonadati</taxon>
        <taxon>Bacteroidota</taxon>
        <taxon>Chitinophagia</taxon>
        <taxon>Chitinophagales</taxon>
        <taxon>Chitinophagaceae</taxon>
        <taxon>Sediminibacterium</taxon>
    </lineage>
</organism>